<protein>
    <submittedName>
        <fullName evidence="2">Uncharacterized protein</fullName>
    </submittedName>
</protein>
<feature type="compositionally biased region" description="Low complexity" evidence="1">
    <location>
        <begin position="157"/>
        <end position="172"/>
    </location>
</feature>
<dbReference type="EMBL" id="HBGL01011223">
    <property type="protein sequence ID" value="CAD9302030.1"/>
    <property type="molecule type" value="Transcribed_RNA"/>
</dbReference>
<feature type="compositionally biased region" description="Basic and acidic residues" evidence="1">
    <location>
        <begin position="109"/>
        <end position="118"/>
    </location>
</feature>
<sequence length="210" mass="22890">MDRSWSTVEYGESSHLLGGTVHPPSQPQASQPHHTQHLLKQLQTKGYTFELVKNKLHVFVVLDVSVSVEQVALAFAVAPGVLRRLNGIPSYMTMIVPYTTIVVPMGPGEGKRVPDMVELRGGSGGQREEEEGSRRRRRRKPWETDEQDAEAAHRDGAASSSSSATSDTAAAALHRIPQGWAVFKEGDDGRTGSTVDTTTKPRSSSQLFSL</sequence>
<name>A0A7S1VJF8_9EUKA</name>
<proteinExistence type="predicted"/>
<feature type="region of interest" description="Disordered" evidence="1">
    <location>
        <begin position="106"/>
        <end position="210"/>
    </location>
</feature>
<evidence type="ECO:0000256" key="1">
    <source>
        <dbReference type="SAM" id="MobiDB-lite"/>
    </source>
</evidence>
<dbReference type="AlphaFoldDB" id="A0A7S1VJF8"/>
<gene>
    <name evidence="2" type="ORF">SSP0437_LOCUS8749</name>
</gene>
<reference evidence="2" key="1">
    <citation type="submission" date="2021-01" db="EMBL/GenBank/DDBJ databases">
        <authorList>
            <person name="Corre E."/>
            <person name="Pelletier E."/>
            <person name="Niang G."/>
            <person name="Scheremetjew M."/>
            <person name="Finn R."/>
            <person name="Kale V."/>
            <person name="Holt S."/>
            <person name="Cochrane G."/>
            <person name="Meng A."/>
            <person name="Brown T."/>
            <person name="Cohen L."/>
        </authorList>
    </citation>
    <scope>NUCLEOTIDE SEQUENCE</scope>
    <source>
        <strain evidence="2">ATCC 50979</strain>
    </source>
</reference>
<evidence type="ECO:0000313" key="2">
    <source>
        <dbReference type="EMBL" id="CAD9302030.1"/>
    </source>
</evidence>
<feature type="compositionally biased region" description="Polar residues" evidence="1">
    <location>
        <begin position="191"/>
        <end position="210"/>
    </location>
</feature>
<organism evidence="2">
    <name type="scientific">Sexangularia sp. CB-2014</name>
    <dbReference type="NCBI Taxonomy" id="1486929"/>
    <lineage>
        <taxon>Eukaryota</taxon>
        <taxon>Amoebozoa</taxon>
        <taxon>Tubulinea</taxon>
        <taxon>Elardia</taxon>
        <taxon>Arcellinida</taxon>
        <taxon>Arcellinida incertae sedis</taxon>
        <taxon>Sexangularia</taxon>
    </lineage>
</organism>
<accession>A0A7S1VJF8</accession>